<keyword evidence="1" id="KW-0472">Membrane</keyword>
<evidence type="ECO:0000313" key="3">
    <source>
        <dbReference type="Proteomes" id="UP000228531"/>
    </source>
</evidence>
<feature type="transmembrane region" description="Helical" evidence="1">
    <location>
        <begin position="292"/>
        <end position="313"/>
    </location>
</feature>
<accession>A0A2M8W4B4</accession>
<dbReference type="RefSeq" id="WP_100368120.1">
    <property type="nucleotide sequence ID" value="NZ_PGTY01000002.1"/>
</dbReference>
<protein>
    <recommendedName>
        <fullName evidence="4">DUF4350 domain-containing protein</fullName>
    </recommendedName>
</protein>
<keyword evidence="1" id="KW-1133">Transmembrane helix</keyword>
<proteinExistence type="predicted"/>
<evidence type="ECO:0000313" key="2">
    <source>
        <dbReference type="EMBL" id="PJI85764.1"/>
    </source>
</evidence>
<keyword evidence="1" id="KW-0812">Transmembrane</keyword>
<evidence type="ECO:0008006" key="4">
    <source>
        <dbReference type="Google" id="ProtNLM"/>
    </source>
</evidence>
<comment type="caution">
    <text evidence="2">The sequence shown here is derived from an EMBL/GenBank/DDBJ whole genome shotgun (WGS) entry which is preliminary data.</text>
</comment>
<organism evidence="2 3">
    <name type="scientific">Yoonia maricola</name>
    <dbReference type="NCBI Taxonomy" id="420999"/>
    <lineage>
        <taxon>Bacteria</taxon>
        <taxon>Pseudomonadati</taxon>
        <taxon>Pseudomonadota</taxon>
        <taxon>Alphaproteobacteria</taxon>
        <taxon>Rhodobacterales</taxon>
        <taxon>Paracoccaceae</taxon>
        <taxon>Yoonia</taxon>
    </lineage>
</organism>
<gene>
    <name evidence="2" type="ORF">BC777_2110</name>
</gene>
<dbReference type="AlphaFoldDB" id="A0A2M8W4B4"/>
<reference evidence="2 3" key="1">
    <citation type="submission" date="2017-11" db="EMBL/GenBank/DDBJ databases">
        <title>Genomic Encyclopedia of Archaeal and Bacterial Type Strains, Phase II (KMG-II): From Individual Species to Whole Genera.</title>
        <authorList>
            <person name="Goeker M."/>
        </authorList>
    </citation>
    <scope>NUCLEOTIDE SEQUENCE [LARGE SCALE GENOMIC DNA]</scope>
    <source>
        <strain evidence="2 3">DSM 29128</strain>
    </source>
</reference>
<dbReference type="EMBL" id="PGTY01000002">
    <property type="protein sequence ID" value="PJI85764.1"/>
    <property type="molecule type" value="Genomic_DNA"/>
</dbReference>
<dbReference type="Proteomes" id="UP000228531">
    <property type="component" value="Unassembled WGS sequence"/>
</dbReference>
<keyword evidence="3" id="KW-1185">Reference proteome</keyword>
<sequence length="436" mass="48437">MSETAPTPETAKQRPELILIAIFVVIGLAVLFYFSSQQQQQLRSSASGMDGLQVWLKSEGHDAQSFAGGWTINAETLGLLITPLYDTDIDDDRTPPSTKEELLFQQDEFDLWTWQIQDRAALVQTMVVLPKWRSGVRLTGLSHPALLVDRNRTQATLERIAGNDIGAVGHIPQPFSDFTYQTPEGDRLTARFYVAQVFEGRGCDPIIGDVGEMILGFCTVDGTGDDILVLSDPDLLNNHGLRLGQNARIAESLLPQLAQDGRILIDYSQDIWITQEREVVQHERSWSDFLRYFDYPFSVLWGGGLILILITFWRAGLRYGPIVDAVSKLSARKGQAISARAKLMRMTGQDGALLDDYVTARMSAVSSALFGPVISGAATKEQAYLKHMKRLNPSLTDKLTELLDEMRDLPPHLPASAAISYVEAFELTLEQLAHDT</sequence>
<feature type="transmembrane region" description="Helical" evidence="1">
    <location>
        <begin position="17"/>
        <end position="34"/>
    </location>
</feature>
<evidence type="ECO:0000256" key="1">
    <source>
        <dbReference type="SAM" id="Phobius"/>
    </source>
</evidence>
<dbReference type="OrthoDB" id="7198805at2"/>
<name>A0A2M8W4B4_9RHOB</name>